<evidence type="ECO:0000256" key="3">
    <source>
        <dbReference type="ARBA" id="ARBA00022840"/>
    </source>
</evidence>
<dbReference type="InterPro" id="IPR003781">
    <property type="entry name" value="CoA-bd"/>
</dbReference>
<dbReference type="InterPro" id="IPR011761">
    <property type="entry name" value="ATP-grasp"/>
</dbReference>
<dbReference type="OrthoDB" id="9807426at2"/>
<gene>
    <name evidence="8" type="ORF">NIES593_15185</name>
</gene>
<dbReference type="GO" id="GO:0016747">
    <property type="term" value="F:acyltransferase activity, transferring groups other than amino-acyl groups"/>
    <property type="evidence" value="ECO:0007669"/>
    <property type="project" value="InterPro"/>
</dbReference>
<dbReference type="Pfam" id="PF13302">
    <property type="entry name" value="Acetyltransf_3"/>
    <property type="match status" value="1"/>
</dbReference>
<dbReference type="Gene3D" id="3.30.1490.20">
    <property type="entry name" value="ATP-grasp fold, A domain"/>
    <property type="match status" value="1"/>
</dbReference>
<dbReference type="InterPro" id="IPR016102">
    <property type="entry name" value="Succinyl-CoA_synth-like"/>
</dbReference>
<feature type="domain" description="ATP-grasp" evidence="6">
    <location>
        <begin position="514"/>
        <end position="550"/>
    </location>
</feature>
<name>A0A1U7HDE2_9CYAN</name>
<dbReference type="Pfam" id="PF13549">
    <property type="entry name" value="ATP-grasp_5"/>
    <property type="match status" value="1"/>
</dbReference>
<dbReference type="RefSeq" id="WP_073600385.1">
    <property type="nucleotide sequence ID" value="NZ_MRCB01000019.1"/>
</dbReference>
<dbReference type="InterPro" id="IPR043938">
    <property type="entry name" value="Ligase_CoA_dom"/>
</dbReference>
<evidence type="ECO:0000256" key="1">
    <source>
        <dbReference type="ARBA" id="ARBA00022598"/>
    </source>
</evidence>
<evidence type="ECO:0000256" key="2">
    <source>
        <dbReference type="ARBA" id="ARBA00022741"/>
    </source>
</evidence>
<dbReference type="GO" id="GO:0005524">
    <property type="term" value="F:ATP binding"/>
    <property type="evidence" value="ECO:0007669"/>
    <property type="project" value="UniProtKB-UniRule"/>
</dbReference>
<dbReference type="PANTHER" id="PTHR43334">
    <property type="entry name" value="ACETATE--COA LIGASE [ADP-FORMING]"/>
    <property type="match status" value="1"/>
</dbReference>
<keyword evidence="1" id="KW-0436">Ligase</keyword>
<protein>
    <submittedName>
        <fullName evidence="8">Acetyl CoA synthetase subunit alpha</fullName>
    </submittedName>
</protein>
<dbReference type="FunFam" id="3.30.1490.20:FF:000020">
    <property type="entry name" value="Protein lysine acetyltransferase"/>
    <property type="match status" value="1"/>
</dbReference>
<dbReference type="InterPro" id="IPR032875">
    <property type="entry name" value="Succ_CoA_lig_flav_dom"/>
</dbReference>
<dbReference type="PANTHER" id="PTHR43334:SF1">
    <property type="entry name" value="3-HYDROXYPROPIONATE--COA LIGASE [ADP-FORMING]"/>
    <property type="match status" value="1"/>
</dbReference>
<proteinExistence type="inferred from homology"/>
<dbReference type="Pfam" id="PF13607">
    <property type="entry name" value="Succ_CoA_lig"/>
    <property type="match status" value="1"/>
</dbReference>
<dbReference type="SMART" id="SM00881">
    <property type="entry name" value="CoA_binding"/>
    <property type="match status" value="1"/>
</dbReference>
<keyword evidence="9" id="KW-1185">Reference proteome</keyword>
<keyword evidence="3 5" id="KW-0067">ATP-binding</keyword>
<dbReference type="InterPro" id="IPR013815">
    <property type="entry name" value="ATP_grasp_subdomain_1"/>
</dbReference>
<dbReference type="Gene3D" id="3.40.50.261">
    <property type="entry name" value="Succinyl-CoA synthetase domains"/>
    <property type="match status" value="2"/>
</dbReference>
<comment type="caution">
    <text evidence="8">The sequence shown here is derived from an EMBL/GenBank/DDBJ whole genome shotgun (WGS) entry which is preliminary data.</text>
</comment>
<reference evidence="8 9" key="1">
    <citation type="submission" date="2016-11" db="EMBL/GenBank/DDBJ databases">
        <title>Draft Genome Sequences of Nine Cyanobacterial Strains from Diverse Habitats.</title>
        <authorList>
            <person name="Zhu T."/>
            <person name="Hou S."/>
            <person name="Lu X."/>
            <person name="Hess W.R."/>
        </authorList>
    </citation>
    <scope>NUCLEOTIDE SEQUENCE [LARGE SCALE GENOMIC DNA]</scope>
    <source>
        <strain evidence="8 9">NIES-593</strain>
    </source>
</reference>
<dbReference type="PROSITE" id="PS50975">
    <property type="entry name" value="ATP_GRASP"/>
    <property type="match status" value="1"/>
</dbReference>
<dbReference type="InterPro" id="IPR000182">
    <property type="entry name" value="GNAT_dom"/>
</dbReference>
<dbReference type="Proteomes" id="UP000186868">
    <property type="component" value="Unassembled WGS sequence"/>
</dbReference>
<dbReference type="Pfam" id="PF19045">
    <property type="entry name" value="Ligase_CoA_2"/>
    <property type="match status" value="1"/>
</dbReference>
<dbReference type="InterPro" id="IPR036291">
    <property type="entry name" value="NAD(P)-bd_dom_sf"/>
</dbReference>
<dbReference type="Gene3D" id="3.40.50.720">
    <property type="entry name" value="NAD(P)-binding Rossmann-like Domain"/>
    <property type="match status" value="1"/>
</dbReference>
<dbReference type="InterPro" id="IPR051538">
    <property type="entry name" value="Acyl-CoA_Synth/Transferase"/>
</dbReference>
<dbReference type="InterPro" id="IPR016181">
    <property type="entry name" value="Acyl_CoA_acyltransferase"/>
</dbReference>
<dbReference type="GO" id="GO:0043758">
    <property type="term" value="F:acetate-CoA ligase (ADP-forming) activity"/>
    <property type="evidence" value="ECO:0007669"/>
    <property type="project" value="InterPro"/>
</dbReference>
<evidence type="ECO:0000259" key="6">
    <source>
        <dbReference type="PROSITE" id="PS50975"/>
    </source>
</evidence>
<dbReference type="STRING" id="1921803.NIES593_15185"/>
<dbReference type="SUPFAM" id="SSF52210">
    <property type="entry name" value="Succinyl-CoA synthetase domains"/>
    <property type="match status" value="2"/>
</dbReference>
<dbReference type="SUPFAM" id="SSF55729">
    <property type="entry name" value="Acyl-CoA N-acyltransferases (Nat)"/>
    <property type="match status" value="1"/>
</dbReference>
<dbReference type="SUPFAM" id="SSF56059">
    <property type="entry name" value="Glutathione synthetase ATP-binding domain-like"/>
    <property type="match status" value="1"/>
</dbReference>
<dbReference type="Gene3D" id="3.40.630.30">
    <property type="match status" value="1"/>
</dbReference>
<dbReference type="AlphaFoldDB" id="A0A1U7HDE2"/>
<evidence type="ECO:0000259" key="7">
    <source>
        <dbReference type="PROSITE" id="PS51186"/>
    </source>
</evidence>
<evidence type="ECO:0000313" key="9">
    <source>
        <dbReference type="Proteomes" id="UP000186868"/>
    </source>
</evidence>
<dbReference type="EMBL" id="MRCB01000019">
    <property type="protein sequence ID" value="OKH21558.1"/>
    <property type="molecule type" value="Genomic_DNA"/>
</dbReference>
<keyword evidence="2 5" id="KW-0547">Nucleotide-binding</keyword>
<dbReference type="Gene3D" id="3.30.470.20">
    <property type="entry name" value="ATP-grasp fold, B domain"/>
    <property type="match status" value="1"/>
</dbReference>
<accession>A0A1U7HDE2</accession>
<evidence type="ECO:0000313" key="8">
    <source>
        <dbReference type="EMBL" id="OKH21558.1"/>
    </source>
</evidence>
<dbReference type="SUPFAM" id="SSF51735">
    <property type="entry name" value="NAD(P)-binding Rossmann-fold domains"/>
    <property type="match status" value="1"/>
</dbReference>
<evidence type="ECO:0000256" key="4">
    <source>
        <dbReference type="ARBA" id="ARBA00060888"/>
    </source>
</evidence>
<dbReference type="GO" id="GO:0046872">
    <property type="term" value="F:metal ion binding"/>
    <property type="evidence" value="ECO:0007669"/>
    <property type="project" value="InterPro"/>
</dbReference>
<feature type="domain" description="N-acetyltransferase" evidence="7">
    <location>
        <begin position="755"/>
        <end position="912"/>
    </location>
</feature>
<comment type="similarity">
    <text evidence="4">In the N-terminal section; belongs to the acetate CoA ligase alpha subunit family.</text>
</comment>
<sequence length="912" mass="99802">MIQPFKPTTDPAYDIFRSERQPLNSILAPETIAVFGATEKEGSVGRTLLWNLISNPFGGTVFPINPARRSVLGIKAYPNIKAVPEPVELAVIATPAPTVPGIIGECVEAGVKGAIIISAGFKEIGSAGLDLERQIIEKARGKMRIIGPNCLGVMNPHTGLNATFASAIARPGNVGFISQSGALCTAVLDWSFSENVGFSAFISTGTMLDVGWGDLIDYLGSDPYTQSIIIYMESIGDARSFLSAAREVALTKPIIIIKAGQTQAAAKASASHTGAMAGSDEVIDAAFRRCGVLRVNRISELFALAEVLAKHPRLPKGPRLTIITNAGGPGVLATDTLIATGGELAELSETTIAQLNECLPPHWSHGNPIDILGDANPERYAKAVEIALKDPGSDGLLVILTPQAMTDPTQTAEQLKHLAKNADKPVLASWMGGDEIAAGESILNRAGISTYRYPDSAARLFNFMWRYSYNLSGIYETPTIPPDEKGIPNRVLAEAIVKSVRHKGRTILTELESKRILSAYGLPVIQTAIAENETEAVELANAIGYPVVLKLLSETITHKTDVGGVQLNLLSAEDVKWAYRAIETSVREKAGKEHFLGVTVQPMLNLNGGYELIVGSSIDPQFGSVLLFGSGGQLVEVFRDRALALPPLNTTLARRMMEQTKIYKALKGVRGRKSVDLRALEHLIVRFSQLVVEQPWIREIDINPLFVSSEQMIVLDARIVLHPEEIAEGQLPKLAIRPYPLQYVAPWKMEDGTPVTIRPIRPEDEPQMVQFYQTLSEQSIYWRYFHLMALSRLTTHEWLTRLCFIDYDREMALVAEYRNPATGTPEILAVGRLSKLPGVNEGEFAMLVSDPYQRLGLGTELLKRLVQVGRDEQLERISAEILPENHAMQRVCEKVGFHLRRTRELVKAEIDL</sequence>
<dbReference type="Pfam" id="PF13380">
    <property type="entry name" value="CoA_binding_2"/>
    <property type="match status" value="1"/>
</dbReference>
<evidence type="ECO:0000256" key="5">
    <source>
        <dbReference type="PROSITE-ProRule" id="PRU00409"/>
    </source>
</evidence>
<organism evidence="8 9">
    <name type="scientific">Hydrococcus rivularis NIES-593</name>
    <dbReference type="NCBI Taxonomy" id="1921803"/>
    <lineage>
        <taxon>Bacteria</taxon>
        <taxon>Bacillati</taxon>
        <taxon>Cyanobacteriota</taxon>
        <taxon>Cyanophyceae</taxon>
        <taxon>Pleurocapsales</taxon>
        <taxon>Hydrococcaceae</taxon>
        <taxon>Hydrococcus</taxon>
    </lineage>
</organism>
<dbReference type="PROSITE" id="PS51186">
    <property type="entry name" value="GNAT"/>
    <property type="match status" value="1"/>
</dbReference>